<dbReference type="InterPro" id="IPR007400">
    <property type="entry name" value="PrpF-like"/>
</dbReference>
<sequence>MTGLHHIHMEKEIPCVLMRGGTSKGPFFCADALPADIAERDRVLIAAMGSPNDLQINGLGGGNTLSSKVAIISRSTRPDCDVDYLFAQVAVDRALVDTRPNCGNMLSAVGPFALEQGMVLAGQGETTVRVFNVNTQTVIEAVVKTPNGRVTYEGNTRIDGVPGTSAPVILNFLNAEGSLTGTVFPTGSAIDMIDGIPVTCIDVAMPLMVVAASSLGIRGDETPHELDVNMELMRRIESLRLEAGRRMGLGDVTNSVIPKPALVSAGANGNSIRSRYFTPHRCHTAHAVTGAIGVASSFVLPGTVSHELGATAPPLGGTVTVEHPSGQIEISLQMVVEGGQPHIRRAGVVRTARRIMKGSVSVPELAS</sequence>
<organism evidence="3 4">
    <name type="scientific">Paralcaligenes ureilyticus</name>
    <dbReference type="NCBI Taxonomy" id="627131"/>
    <lineage>
        <taxon>Bacteria</taxon>
        <taxon>Pseudomonadati</taxon>
        <taxon>Pseudomonadota</taxon>
        <taxon>Betaproteobacteria</taxon>
        <taxon>Burkholderiales</taxon>
        <taxon>Alcaligenaceae</taxon>
        <taxon>Paralcaligenes</taxon>
    </lineage>
</organism>
<evidence type="ECO:0000256" key="1">
    <source>
        <dbReference type="ARBA" id="ARBA00007673"/>
    </source>
</evidence>
<protein>
    <recommendedName>
        <fullName evidence="5">4-oxalomesaconate tautomerase</fullName>
    </recommendedName>
</protein>
<dbReference type="GO" id="GO:0016853">
    <property type="term" value="F:isomerase activity"/>
    <property type="evidence" value="ECO:0007669"/>
    <property type="project" value="UniProtKB-KW"/>
</dbReference>
<keyword evidence="4" id="KW-1185">Reference proteome</keyword>
<dbReference type="AlphaFoldDB" id="A0A4R3M8W2"/>
<dbReference type="NCBIfam" id="NF033377">
    <property type="entry name" value="OMA_tautomer"/>
    <property type="match status" value="1"/>
</dbReference>
<evidence type="ECO:0000313" key="4">
    <source>
        <dbReference type="Proteomes" id="UP000295525"/>
    </source>
</evidence>
<dbReference type="PANTHER" id="PTHR43709">
    <property type="entry name" value="ACONITATE ISOMERASE-RELATED"/>
    <property type="match status" value="1"/>
</dbReference>
<dbReference type="SUPFAM" id="SSF54506">
    <property type="entry name" value="Diaminopimelate epimerase-like"/>
    <property type="match status" value="2"/>
</dbReference>
<dbReference type="EMBL" id="SMAJ01000004">
    <property type="protein sequence ID" value="TCT09013.1"/>
    <property type="molecule type" value="Genomic_DNA"/>
</dbReference>
<accession>A0A4R3M8W2</accession>
<comment type="similarity">
    <text evidence="1">Belongs to the PrpF family.</text>
</comment>
<dbReference type="Gene3D" id="3.10.310.10">
    <property type="entry name" value="Diaminopimelate Epimerase, Chain A, domain 1"/>
    <property type="match status" value="2"/>
</dbReference>
<reference evidence="3 4" key="1">
    <citation type="submission" date="2019-03" db="EMBL/GenBank/DDBJ databases">
        <title>Genomic Encyclopedia of Type Strains, Phase IV (KMG-IV): sequencing the most valuable type-strain genomes for metagenomic binning, comparative biology and taxonomic classification.</title>
        <authorList>
            <person name="Goeker M."/>
        </authorList>
    </citation>
    <scope>NUCLEOTIDE SEQUENCE [LARGE SCALE GENOMIC DNA]</scope>
    <source>
        <strain evidence="3 4">DSM 24591</strain>
    </source>
</reference>
<gene>
    <name evidence="3" type="ORF">EDC26_104173</name>
</gene>
<comment type="caution">
    <text evidence="3">The sequence shown here is derived from an EMBL/GenBank/DDBJ whole genome shotgun (WGS) entry which is preliminary data.</text>
</comment>
<keyword evidence="2" id="KW-0413">Isomerase</keyword>
<evidence type="ECO:0000256" key="2">
    <source>
        <dbReference type="ARBA" id="ARBA00023235"/>
    </source>
</evidence>
<evidence type="ECO:0000313" key="3">
    <source>
        <dbReference type="EMBL" id="TCT09013.1"/>
    </source>
</evidence>
<proteinExistence type="inferred from homology"/>
<dbReference type="PANTHER" id="PTHR43709:SF3">
    <property type="entry name" value="ISOMERASE YBHH-RELATED"/>
    <property type="match status" value="1"/>
</dbReference>
<dbReference type="Proteomes" id="UP000295525">
    <property type="component" value="Unassembled WGS sequence"/>
</dbReference>
<name>A0A4R3M8W2_9BURK</name>
<dbReference type="Pfam" id="PF04303">
    <property type="entry name" value="PrpF"/>
    <property type="match status" value="1"/>
</dbReference>
<evidence type="ECO:0008006" key="5">
    <source>
        <dbReference type="Google" id="ProtNLM"/>
    </source>
</evidence>
<dbReference type="InterPro" id="IPR047687">
    <property type="entry name" value="OMA_tautomer-like"/>
</dbReference>